<dbReference type="OrthoDB" id="9803297at2"/>
<keyword evidence="3" id="KW-0597">Phosphoprotein</keyword>
<dbReference type="CDD" id="cd01076">
    <property type="entry name" value="NAD_bind_1_Glu_DH"/>
    <property type="match status" value="1"/>
</dbReference>
<name>A0A517PKF4_9PLAN</name>
<dbReference type="PANTHER" id="PTHR11606">
    <property type="entry name" value="GLUTAMATE DEHYDROGENASE"/>
    <property type="match status" value="1"/>
</dbReference>
<dbReference type="Pfam" id="PF02812">
    <property type="entry name" value="ELFV_dehydrog_N"/>
    <property type="match status" value="1"/>
</dbReference>
<dbReference type="PANTHER" id="PTHR11606:SF13">
    <property type="entry name" value="GLUTAMATE DEHYDROGENASE 1, MITOCHONDRIAL"/>
    <property type="match status" value="1"/>
</dbReference>
<dbReference type="CDD" id="cd00156">
    <property type="entry name" value="REC"/>
    <property type="match status" value="1"/>
</dbReference>
<proteinExistence type="inferred from homology"/>
<organism evidence="5 6">
    <name type="scientific">Gimesia chilikensis</name>
    <dbReference type="NCBI Taxonomy" id="2605989"/>
    <lineage>
        <taxon>Bacteria</taxon>
        <taxon>Pseudomonadati</taxon>
        <taxon>Planctomycetota</taxon>
        <taxon>Planctomycetia</taxon>
        <taxon>Planctomycetales</taxon>
        <taxon>Planctomycetaceae</taxon>
        <taxon>Gimesia</taxon>
    </lineage>
</organism>
<dbReference type="Gene3D" id="3.40.50.10860">
    <property type="entry name" value="Leucine Dehydrogenase, chain A, domain 1"/>
    <property type="match status" value="1"/>
</dbReference>
<accession>A0A517PKF4</accession>
<sequence length="552" mass="60948">MNVASGSGVKVLFIEDNPIHVGLVKTLLGESRAPIFQLQHAGSLQDGLKLLEAVPVDIILLDLTLPDSEDLDTFIRVRSFAPAIPIVIVTSLDDVKLAAKAVEAGAQDYLVKTQLSRTSLTRSLRYAIERTRVRDAEWDSPMFRLAQRQFLKAAQYMGLDDNIRQRLLFPQRTLVVTLPFRRDHYTEVETVFGYRVQHILTMGPTKGGIRYHQDVSLGEVSALAMWMSWKCALVHLPFGGAKGGVRIDPTGLTGHELQRLTRRFATEISPIIGPEKDIPAPDMGTNERVMAWIMDTYSQQVGYSVPAVVTGKPVVLGGARGRNEATGRGVVYLIEEAARHLKMNLSESTAVIQGFGNVGSHAALFLSDLGVKIIGVSDATTGIYNRNGLSMSSLLEYVGQNRFLEGYSEGDEITNQELLELECDILVPAALQNQITAENADRIKCRLLAEGANGPTTLEADEVLNEKGVFILPDILANAGGVTVSYFEWVQDTQNYMWSLDEVNQRLKRILQDAFQRTLNRAEKNNVDMRTAALMEGIERVAQAKLARGLFP</sequence>
<evidence type="ECO:0000256" key="3">
    <source>
        <dbReference type="PROSITE-ProRule" id="PRU00169"/>
    </source>
</evidence>
<dbReference type="InterPro" id="IPR011006">
    <property type="entry name" value="CheY-like_superfamily"/>
</dbReference>
<dbReference type="InterPro" id="IPR006096">
    <property type="entry name" value="Glu/Leu/Phe/Val/Trp_DH_C"/>
</dbReference>
<evidence type="ECO:0000259" key="4">
    <source>
        <dbReference type="PROSITE" id="PS50110"/>
    </source>
</evidence>
<dbReference type="GO" id="GO:0004352">
    <property type="term" value="F:glutamate dehydrogenase (NAD+) activity"/>
    <property type="evidence" value="ECO:0007669"/>
    <property type="project" value="TreeGrafter"/>
</dbReference>
<keyword evidence="2 5" id="KW-0560">Oxidoreductase</keyword>
<evidence type="ECO:0000313" key="5">
    <source>
        <dbReference type="EMBL" id="QDT19821.1"/>
    </source>
</evidence>
<reference evidence="5 6" key="1">
    <citation type="submission" date="2019-02" db="EMBL/GenBank/DDBJ databases">
        <title>Deep-cultivation of Planctomycetes and their phenomic and genomic characterization uncovers novel biology.</title>
        <authorList>
            <person name="Wiegand S."/>
            <person name="Jogler M."/>
            <person name="Boedeker C."/>
            <person name="Pinto D."/>
            <person name="Vollmers J."/>
            <person name="Rivas-Marin E."/>
            <person name="Kohn T."/>
            <person name="Peeters S.H."/>
            <person name="Heuer A."/>
            <person name="Rast P."/>
            <person name="Oberbeckmann S."/>
            <person name="Bunk B."/>
            <person name="Jeske O."/>
            <person name="Meyerdierks A."/>
            <person name="Storesund J.E."/>
            <person name="Kallscheuer N."/>
            <person name="Luecker S."/>
            <person name="Lage O.M."/>
            <person name="Pohl T."/>
            <person name="Merkel B.J."/>
            <person name="Hornburger P."/>
            <person name="Mueller R.-W."/>
            <person name="Bruemmer F."/>
            <person name="Labrenz M."/>
            <person name="Spormann A.M."/>
            <person name="Op den Camp H."/>
            <person name="Overmann J."/>
            <person name="Amann R."/>
            <person name="Jetten M.S.M."/>
            <person name="Mascher T."/>
            <person name="Medema M.H."/>
            <person name="Devos D.P."/>
            <person name="Kaster A.-K."/>
            <person name="Ovreas L."/>
            <person name="Rohde M."/>
            <person name="Galperin M.Y."/>
            <person name="Jogler C."/>
        </authorList>
    </citation>
    <scope>NUCLEOTIDE SEQUENCE [LARGE SCALE GENOMIC DNA]</scope>
    <source>
        <strain evidence="5 6">HG66A1</strain>
    </source>
</reference>
<dbReference type="Gene3D" id="3.40.50.2300">
    <property type="match status" value="1"/>
</dbReference>
<dbReference type="InterPro" id="IPR036291">
    <property type="entry name" value="NAD(P)-bd_dom_sf"/>
</dbReference>
<feature type="modified residue" description="4-aspartylphosphate" evidence="3">
    <location>
        <position position="62"/>
    </location>
</feature>
<dbReference type="Proteomes" id="UP000320421">
    <property type="component" value="Chromosome"/>
</dbReference>
<dbReference type="PROSITE" id="PS50110">
    <property type="entry name" value="RESPONSE_REGULATORY"/>
    <property type="match status" value="1"/>
</dbReference>
<dbReference type="SMART" id="SM00448">
    <property type="entry name" value="REC"/>
    <property type="match status" value="1"/>
</dbReference>
<dbReference type="Pfam" id="PF00208">
    <property type="entry name" value="ELFV_dehydrog"/>
    <property type="match status" value="1"/>
</dbReference>
<evidence type="ECO:0000313" key="6">
    <source>
        <dbReference type="Proteomes" id="UP000320421"/>
    </source>
</evidence>
<dbReference type="InterPro" id="IPR001789">
    <property type="entry name" value="Sig_transdc_resp-reg_receiver"/>
</dbReference>
<dbReference type="InterPro" id="IPR046346">
    <property type="entry name" value="Aminoacid_DH-like_N_sf"/>
</dbReference>
<dbReference type="SUPFAM" id="SSF51735">
    <property type="entry name" value="NAD(P)-binding Rossmann-fold domains"/>
    <property type="match status" value="1"/>
</dbReference>
<dbReference type="PROSITE" id="PS00074">
    <property type="entry name" value="GLFV_DEHYDROGENASE"/>
    <property type="match status" value="1"/>
</dbReference>
<dbReference type="EC" id="1.4.1.3" evidence="5"/>
<dbReference type="InterPro" id="IPR006097">
    <property type="entry name" value="Glu/Leu/Phe/Val/Trp_DH_dimer"/>
</dbReference>
<comment type="similarity">
    <text evidence="1">Belongs to the Glu/Leu/Phe/Val dehydrogenases family.</text>
</comment>
<dbReference type="GO" id="GO:0006538">
    <property type="term" value="P:L-glutamate catabolic process"/>
    <property type="evidence" value="ECO:0007669"/>
    <property type="project" value="TreeGrafter"/>
</dbReference>
<evidence type="ECO:0000256" key="2">
    <source>
        <dbReference type="ARBA" id="ARBA00023002"/>
    </source>
</evidence>
<dbReference type="AlphaFoldDB" id="A0A517PKF4"/>
<dbReference type="EMBL" id="CP036266">
    <property type="protein sequence ID" value="QDT19821.1"/>
    <property type="molecule type" value="Genomic_DNA"/>
</dbReference>
<evidence type="ECO:0000256" key="1">
    <source>
        <dbReference type="ARBA" id="ARBA00006382"/>
    </source>
</evidence>
<keyword evidence="6" id="KW-1185">Reference proteome</keyword>
<dbReference type="SUPFAM" id="SSF53223">
    <property type="entry name" value="Aminoacid dehydrogenase-like, N-terminal domain"/>
    <property type="match status" value="1"/>
</dbReference>
<dbReference type="SUPFAM" id="SSF52172">
    <property type="entry name" value="CheY-like"/>
    <property type="match status" value="1"/>
</dbReference>
<dbReference type="SMART" id="SM00839">
    <property type="entry name" value="ELFV_dehydrog"/>
    <property type="match status" value="1"/>
</dbReference>
<dbReference type="GO" id="GO:0000160">
    <property type="term" value="P:phosphorelay signal transduction system"/>
    <property type="evidence" value="ECO:0007669"/>
    <property type="project" value="InterPro"/>
</dbReference>
<dbReference type="InterPro" id="IPR033922">
    <property type="entry name" value="NAD_bind_Glu_DH"/>
</dbReference>
<dbReference type="Pfam" id="PF00072">
    <property type="entry name" value="Response_reg"/>
    <property type="match status" value="1"/>
</dbReference>
<dbReference type="InterPro" id="IPR033524">
    <property type="entry name" value="Glu/Leu/Phe/Val_DH_AS"/>
</dbReference>
<dbReference type="RefSeq" id="WP_145181726.1">
    <property type="nucleotide sequence ID" value="NZ_CP036266.1"/>
</dbReference>
<dbReference type="Gene3D" id="3.40.50.720">
    <property type="entry name" value="NAD(P)-binding Rossmann-like Domain"/>
    <property type="match status" value="1"/>
</dbReference>
<protein>
    <submittedName>
        <fullName evidence="5">Glutamate dehydrogenase</fullName>
        <ecNumber evidence="5">1.4.1.3</ecNumber>
    </submittedName>
</protein>
<gene>
    <name evidence="5" type="primary">gdhA_2</name>
    <name evidence="5" type="ORF">HG66A1_15890</name>
</gene>
<dbReference type="InterPro" id="IPR006095">
    <property type="entry name" value="Glu/Leu/Phe/Val/Trp_DH"/>
</dbReference>
<dbReference type="PRINTS" id="PR00082">
    <property type="entry name" value="GLFDHDRGNASE"/>
</dbReference>
<feature type="domain" description="Response regulatory" evidence="4">
    <location>
        <begin position="10"/>
        <end position="127"/>
    </location>
</feature>